<sequence>MSKKKKKGITVKVIPVILTPEKVREKIVSVLEAWTPIYSEDTREVAAKILEGITLVQMEADE</sequence>
<proteinExistence type="predicted"/>
<reference evidence="1" key="1">
    <citation type="submission" date="2024-04" db="EMBL/GenBank/DDBJ databases">
        <authorList>
            <person name="Hoffpauir A."/>
            <person name="Koss R."/>
            <person name="Kumar R."/>
            <person name="Plichta A."/>
            <person name="Rodrigues L."/>
            <person name="Hutchison K.W."/>
            <person name="Molloy S.D."/>
            <person name="Viland M.D."/>
            <person name="Lewis C.M."/>
            <person name="Garlena R.A."/>
            <person name="Russell D.A."/>
            <person name="Jacobs-Sera D."/>
            <person name="Hatfull G.F."/>
        </authorList>
    </citation>
    <scope>NUCLEOTIDE SEQUENCE</scope>
</reference>
<accession>A0AAU8GL12</accession>
<evidence type="ECO:0000313" key="1">
    <source>
        <dbReference type="EMBL" id="XCH42677.1"/>
    </source>
</evidence>
<organism evidence="1">
    <name type="scientific">Mycobacterium phage LilBib</name>
    <dbReference type="NCBI Taxonomy" id="3136622"/>
    <lineage>
        <taxon>Viruses</taxon>
    </lineage>
</organism>
<name>A0AAU8GL12_9VIRU</name>
<dbReference type="EMBL" id="PP750957">
    <property type="protein sequence ID" value="XCH42677.1"/>
    <property type="molecule type" value="Genomic_DNA"/>
</dbReference>
<protein>
    <submittedName>
        <fullName evidence="1">Uncharacterized protein</fullName>
    </submittedName>
</protein>
<gene>
    <name evidence="1" type="primary">39</name>
    <name evidence="1" type="ORF">SEA_LILBIB_39</name>
</gene>